<dbReference type="EMBL" id="FXLY01000011">
    <property type="protein sequence ID" value="SMN22249.1"/>
    <property type="molecule type" value="Genomic_DNA"/>
</dbReference>
<dbReference type="Pfam" id="PF11223">
    <property type="entry name" value="DUF3020"/>
    <property type="match status" value="1"/>
</dbReference>
<dbReference type="Proteomes" id="UP000196158">
    <property type="component" value="Unassembled WGS sequence"/>
</dbReference>
<feature type="region of interest" description="Disordered" evidence="1">
    <location>
        <begin position="211"/>
        <end position="408"/>
    </location>
</feature>
<feature type="compositionally biased region" description="Basic and acidic residues" evidence="1">
    <location>
        <begin position="31"/>
        <end position="49"/>
    </location>
</feature>
<dbReference type="PROSITE" id="PS50330">
    <property type="entry name" value="UIM"/>
    <property type="match status" value="1"/>
</dbReference>
<reference evidence="3 4" key="1">
    <citation type="submission" date="2017-04" db="EMBL/GenBank/DDBJ databases">
        <authorList>
            <person name="Afonso C.L."/>
            <person name="Miller P.J."/>
            <person name="Scott M.A."/>
            <person name="Spackman E."/>
            <person name="Goraichik I."/>
            <person name="Dimitrov K.M."/>
            <person name="Suarez D.L."/>
            <person name="Swayne D.E."/>
        </authorList>
    </citation>
    <scope>NUCLEOTIDE SEQUENCE [LARGE SCALE GENOMIC DNA]</scope>
</reference>
<feature type="compositionally biased region" description="Basic and acidic residues" evidence="1">
    <location>
        <begin position="254"/>
        <end position="266"/>
    </location>
</feature>
<keyword evidence="4" id="KW-1185">Reference proteome</keyword>
<name>A0A1X7R9V8_9SACH</name>
<feature type="region of interest" description="Disordered" evidence="1">
    <location>
        <begin position="520"/>
        <end position="582"/>
    </location>
</feature>
<feature type="compositionally biased region" description="Polar residues" evidence="1">
    <location>
        <begin position="211"/>
        <end position="224"/>
    </location>
</feature>
<feature type="compositionally biased region" description="Basic residues" evidence="1">
    <location>
        <begin position="525"/>
        <end position="544"/>
    </location>
</feature>
<feature type="compositionally biased region" description="Basic residues" evidence="1">
    <location>
        <begin position="687"/>
        <end position="702"/>
    </location>
</feature>
<feature type="compositionally biased region" description="Polar residues" evidence="1">
    <location>
        <begin position="445"/>
        <end position="469"/>
    </location>
</feature>
<feature type="compositionally biased region" description="Basic residues" evidence="1">
    <location>
        <begin position="381"/>
        <end position="390"/>
    </location>
</feature>
<feature type="compositionally biased region" description="Basic and acidic residues" evidence="1">
    <location>
        <begin position="300"/>
        <end position="309"/>
    </location>
</feature>
<protein>
    <submittedName>
        <fullName evidence="3">Similar to Saccharomyces cerevisiae YDR464W SPP41 Protein involved in negative regulation of expression of spliceosome components PRP4 and PRP3</fullName>
    </submittedName>
</protein>
<feature type="compositionally biased region" description="Basic and acidic residues" evidence="1">
    <location>
        <begin position="322"/>
        <end position="338"/>
    </location>
</feature>
<evidence type="ECO:0000313" key="4">
    <source>
        <dbReference type="Proteomes" id="UP000196158"/>
    </source>
</evidence>
<evidence type="ECO:0000256" key="1">
    <source>
        <dbReference type="SAM" id="MobiDB-lite"/>
    </source>
</evidence>
<feature type="compositionally biased region" description="Basic and acidic residues" evidence="1">
    <location>
        <begin position="110"/>
        <end position="122"/>
    </location>
</feature>
<dbReference type="InterPro" id="IPR003903">
    <property type="entry name" value="UIM_dom"/>
</dbReference>
<feature type="compositionally biased region" description="Basic residues" evidence="1">
    <location>
        <begin position="349"/>
        <end position="364"/>
    </location>
</feature>
<dbReference type="InterPro" id="IPR021386">
    <property type="entry name" value="SPP41_DUF3020"/>
</dbReference>
<dbReference type="STRING" id="1789683.A0A1X7R9V8"/>
<feature type="compositionally biased region" description="Polar residues" evidence="1">
    <location>
        <begin position="420"/>
        <end position="432"/>
    </location>
</feature>
<gene>
    <name evidence="3" type="ORF">KASA_0H00220G</name>
</gene>
<feature type="region of interest" description="Disordered" evidence="1">
    <location>
        <begin position="1330"/>
        <end position="1349"/>
    </location>
</feature>
<evidence type="ECO:0000259" key="2">
    <source>
        <dbReference type="Pfam" id="PF11223"/>
    </source>
</evidence>
<proteinExistence type="predicted"/>
<feature type="region of interest" description="Disordered" evidence="1">
    <location>
        <begin position="683"/>
        <end position="702"/>
    </location>
</feature>
<sequence>MSDNNREEEHDFSFNELIDNILTNDTDDKGDDVNHEDHDISSNKEHEKMTNSITAEQDDIEMDDVHNNSQSVPNHSDHDDNDELPDFEAEDLVNAVASAMQDIETDEKDGDEHNDNNNRDENNANNNEPAPNPQHDEDDEAQQHSEWARILQEGLMQDDDEHGVHSDEDRIVETHDLHDDTELGTDNIQHTIDQLDRDDENLRLAILESLQNLEETGEQPQTETKNAHDISETKEESTKKAVAKKTSKKKKKEKSKDKSVQKEKGSPKKKKTVKHKKNKDKSKDKADDLNFNDVIEGLIGEDKSTEGKTKSTTGATEENDDDARAIVEETLKAFERELLGSSTEPTTKTTKKERTKKTKTSQKHTQKDKVASINKSTKTESKKKKKKKASKKTDKSAEDEYKEDDFSKALVDMVNQVVSTSLGDESTASKQEATNKDGSKPHSISIPTWNHTQITPYQDESRAEITTTPAADEPFDLNQIMQNAMAMAFQEQNDDNFDPTVMEEFNKSLGSFNVSDLLSTGQTTTKKKPAKKKAPKKKKPVKPKAAKERKIVLQKVVEKKKKKPKQPKKPVKPKKSPEQILRKKYKAIVTEAANVAKKRSRMKRRETRAKLLEDKIKHRAEKKQLKSAQDEKRLIELKELEEIVAKGPPYPIDLRVTKKGVPKKPYRRWTAVEMEKRAQMVQEKPKKPAKVKKEKKKKAKKLKRVPLKTLRKIPLFNTVKGSPVPSKLLNDIEGTLSKIQLPQVSIDPTASKYGINLSSKTVVFKEKIPFHPPWCVPLHPPYILPVARRRPKDNKYSTEHKREKAKKVNELLNDTVLRNEILPRTLATVITTLKAAAKARIGNGASPEQTLKYLRIIIERTKRSIAQAISKRNSEEIRNQEIKQEQSNTISTKATGTVRKIPLFTLSNIKKIEKDAISSESQKIGPTHIVVKEEPINQLANVKVEPHSKNGDSILQVVENVSESPDVIMNTGSHDDQDTKTDHPDEMLTKEKKYQSATDVELRALFLRGALLGGEFDIKGYESKKTLQNTEAPPMNYIKEVIEIKDEENYLINARLEQPVKKLSPILNTIIPAKRKFIKVEDMVESLVNHELETNGGNSHLSPGLSKIITSTISGILPKVKKEKKNTLKSTPARTPVLNLDGLVPPKSFTMSQTATGKPIEVSPISRLPIAKISKPKVETVSLHTYSFNLPDFSDFPGKKNILMRKARNLLNPEELKVLNREMSRERKKRWREANAQKNWEIDYKARMRRRATAIFGEGDTVEKEQFVKQKMEIALSGQVKVSNENSPISSDKGVSNITDLEILNIIALSLKKLDVARKLEIELNEEMTKLREKEVEQKPTKKRKLTTK</sequence>
<feature type="compositionally biased region" description="Basic residues" evidence="1">
    <location>
        <begin position="241"/>
        <end position="253"/>
    </location>
</feature>
<accession>A0A1X7R9V8</accession>
<feature type="domain" description="DUF3020" evidence="2">
    <location>
        <begin position="1225"/>
        <end position="1269"/>
    </location>
</feature>
<feature type="region of interest" description="Disordered" evidence="1">
    <location>
        <begin position="420"/>
        <end position="473"/>
    </location>
</feature>
<feature type="compositionally biased region" description="Acidic residues" evidence="1">
    <location>
        <begin position="79"/>
        <end position="91"/>
    </location>
</feature>
<feature type="compositionally biased region" description="Basic and acidic residues" evidence="1">
    <location>
        <begin position="225"/>
        <end position="239"/>
    </location>
</feature>
<feature type="compositionally biased region" description="Basic and acidic residues" evidence="1">
    <location>
        <begin position="1330"/>
        <end position="1340"/>
    </location>
</feature>
<feature type="compositionally biased region" description="Basic and acidic residues" evidence="1">
    <location>
        <begin position="391"/>
        <end position="407"/>
    </location>
</feature>
<feature type="compositionally biased region" description="Basic residues" evidence="1">
    <location>
        <begin position="558"/>
        <end position="574"/>
    </location>
</feature>
<evidence type="ECO:0000313" key="3">
    <source>
        <dbReference type="EMBL" id="SMN22249.1"/>
    </source>
</evidence>
<feature type="compositionally biased region" description="Basic and acidic residues" evidence="1">
    <location>
        <begin position="162"/>
        <end position="181"/>
    </location>
</feature>
<organism evidence="3 4">
    <name type="scientific">Maudiozyma saulgeensis</name>
    <dbReference type="NCBI Taxonomy" id="1789683"/>
    <lineage>
        <taxon>Eukaryota</taxon>
        <taxon>Fungi</taxon>
        <taxon>Dikarya</taxon>
        <taxon>Ascomycota</taxon>
        <taxon>Saccharomycotina</taxon>
        <taxon>Saccharomycetes</taxon>
        <taxon>Saccharomycetales</taxon>
        <taxon>Saccharomycetaceae</taxon>
        <taxon>Maudiozyma</taxon>
    </lineage>
</organism>
<feature type="compositionally biased region" description="Basic and acidic residues" evidence="1">
    <location>
        <begin position="1"/>
        <end position="13"/>
    </location>
</feature>
<dbReference type="OrthoDB" id="5595797at2759"/>
<feature type="region of interest" description="Disordered" evidence="1">
    <location>
        <begin position="1"/>
        <end position="194"/>
    </location>
</feature>
<feature type="compositionally biased region" description="Basic residues" evidence="1">
    <location>
        <begin position="267"/>
        <end position="280"/>
    </location>
</feature>